<name>A0AAX4NHT4_9ARCH</name>
<gene>
    <name evidence="2" type="ORF">OXIME_001595</name>
</gene>
<dbReference type="InterPro" id="IPR050483">
    <property type="entry name" value="CoA-transferase_III_domain"/>
</dbReference>
<dbReference type="SUPFAM" id="SSF89796">
    <property type="entry name" value="CoA-transferase family III (CaiB/BaiF)"/>
    <property type="match status" value="1"/>
</dbReference>
<dbReference type="GeneID" id="95968333"/>
<accession>A0AAX4NHT4</accession>
<dbReference type="Proteomes" id="UP001451606">
    <property type="component" value="Chromosome"/>
</dbReference>
<proteinExistence type="predicted"/>
<dbReference type="RefSeq" id="WP_393971323.1">
    <property type="nucleotide sequence ID" value="NZ_CP133772.1"/>
</dbReference>
<evidence type="ECO:0000313" key="3">
    <source>
        <dbReference type="Proteomes" id="UP001451606"/>
    </source>
</evidence>
<dbReference type="PANTHER" id="PTHR48207">
    <property type="entry name" value="SUCCINATE--HYDROXYMETHYLGLUTARATE COA-TRANSFERASE"/>
    <property type="match status" value="1"/>
</dbReference>
<dbReference type="AlphaFoldDB" id="A0AAX4NHT4"/>
<dbReference type="PANTHER" id="PTHR48207:SF3">
    <property type="entry name" value="SUCCINATE--HYDROXYMETHYLGLUTARATE COA-TRANSFERASE"/>
    <property type="match status" value="1"/>
</dbReference>
<dbReference type="InterPro" id="IPR023606">
    <property type="entry name" value="CoA-Trfase_III_dom_1_sf"/>
</dbReference>
<keyword evidence="3" id="KW-1185">Reference proteome</keyword>
<keyword evidence="1" id="KW-0808">Transferase</keyword>
<protein>
    <submittedName>
        <fullName evidence="2">CaiB/BaiF CoA-transferase family protein</fullName>
    </submittedName>
</protein>
<dbReference type="InterPro" id="IPR044855">
    <property type="entry name" value="CoA-Trfase_III_dom3_sf"/>
</dbReference>
<sequence length="406" mass="45016">METRGPLQGIKVLDLTQAMAGPMATMTLGDLGAEIIKVEPLTGDQTRAWAPPYMDKMSSYYLSANRNKKSIAIDLKGYDGQEILKKLVLKSDVLIENFRPGTMQKFGLQYEEARKLNSRMIYCSLSGYGQTGPSSEWPGYDLTVLSYSGLLSLNAEEERPPIKFGVPIADITAGLFSDIAILAALHHRDSTGEGQFIDMSMLDANFSILTHQAMGYLSTGKNPRHLGSAHSNIAPYQVFQTADGYIAMAVGTEKLWKMLCRIIGREDLTKNPLFLTNVERVKNREKLAGEINRTFSAFKTQDLFQLLLNSGIPAAPINTVEQVMKAPQIRDRKMLVEMEAPYGRITTLGTPFKLSSTPGSVRLHPPMLGENTSEILHDLGYTDDEIADLMNRDAVNRDVNRDMKEG</sequence>
<dbReference type="Gene3D" id="3.40.50.10540">
    <property type="entry name" value="Crotonobetainyl-coa:carnitine coa-transferase, domain 1"/>
    <property type="match status" value="1"/>
</dbReference>
<dbReference type="Gene3D" id="3.30.1540.10">
    <property type="entry name" value="formyl-coa transferase, domain 3"/>
    <property type="match status" value="1"/>
</dbReference>
<dbReference type="KEGG" id="omr:OXIME_001595"/>
<dbReference type="EMBL" id="CP133772">
    <property type="protein sequence ID" value="WYY01001.1"/>
    <property type="molecule type" value="Genomic_DNA"/>
</dbReference>
<evidence type="ECO:0000313" key="2">
    <source>
        <dbReference type="EMBL" id="WYY01001.1"/>
    </source>
</evidence>
<dbReference type="InterPro" id="IPR003673">
    <property type="entry name" value="CoA-Trfase_fam_III"/>
</dbReference>
<reference evidence="2 3" key="1">
    <citation type="submission" date="2023-09" db="EMBL/GenBank/DDBJ databases">
        <authorList>
            <person name="Golyshina O.V."/>
            <person name="Lunev E.A."/>
            <person name="Bargiela R."/>
            <person name="Gaines M.C."/>
            <person name="Daum B."/>
            <person name="Bale N.J."/>
            <person name="Koenen M."/>
            <person name="Sinninghe Damst J.S."/>
            <person name="Yakimov M."/>
            <person name="Golyshin P.N."/>
        </authorList>
    </citation>
    <scope>NUCLEOTIDE SEQUENCE [LARGE SCALE GENOMIC DNA]</scope>
    <source>
        <strain evidence="2 3">M1</strain>
    </source>
</reference>
<dbReference type="GO" id="GO:0008410">
    <property type="term" value="F:CoA-transferase activity"/>
    <property type="evidence" value="ECO:0007669"/>
    <property type="project" value="TreeGrafter"/>
</dbReference>
<evidence type="ECO:0000256" key="1">
    <source>
        <dbReference type="ARBA" id="ARBA00022679"/>
    </source>
</evidence>
<dbReference type="Pfam" id="PF02515">
    <property type="entry name" value="CoA_transf_3"/>
    <property type="match status" value="1"/>
</dbReference>
<organism evidence="2 3">
    <name type="scientific">Oxyplasma meridianum</name>
    <dbReference type="NCBI Taxonomy" id="3073602"/>
    <lineage>
        <taxon>Archaea</taxon>
        <taxon>Methanobacteriati</taxon>
        <taxon>Thermoplasmatota</taxon>
        <taxon>Thermoplasmata</taxon>
        <taxon>Thermoplasmatales</taxon>
        <taxon>Thermoplasmataceae</taxon>
        <taxon>Oxyplasma</taxon>
    </lineage>
</organism>